<evidence type="ECO:0000313" key="2">
    <source>
        <dbReference type="EMBL" id="KAA1113526.1"/>
    </source>
</evidence>
<organism evidence="2 3">
    <name type="scientific">Puccinia graminis f. sp. tritici</name>
    <dbReference type="NCBI Taxonomy" id="56615"/>
    <lineage>
        <taxon>Eukaryota</taxon>
        <taxon>Fungi</taxon>
        <taxon>Dikarya</taxon>
        <taxon>Basidiomycota</taxon>
        <taxon>Pucciniomycotina</taxon>
        <taxon>Pucciniomycetes</taxon>
        <taxon>Pucciniales</taxon>
        <taxon>Pucciniaceae</taxon>
        <taxon>Puccinia</taxon>
    </lineage>
</organism>
<dbReference type="AlphaFoldDB" id="A0A5B0QK02"/>
<reference evidence="2 3" key="1">
    <citation type="submission" date="2019-05" db="EMBL/GenBank/DDBJ databases">
        <title>Emergence of the Ug99 lineage of the wheat stem rust pathogen through somatic hybridization.</title>
        <authorList>
            <person name="Li F."/>
            <person name="Upadhyaya N.M."/>
            <person name="Sperschneider J."/>
            <person name="Matny O."/>
            <person name="Nguyen-Phuc H."/>
            <person name="Mago R."/>
            <person name="Raley C."/>
            <person name="Miller M.E."/>
            <person name="Silverstein K.A.T."/>
            <person name="Henningsen E."/>
            <person name="Hirsch C.D."/>
            <person name="Visser B."/>
            <person name="Pretorius Z.A."/>
            <person name="Steffenson B.J."/>
            <person name="Schwessinger B."/>
            <person name="Dodds P.N."/>
            <person name="Figueroa M."/>
        </authorList>
    </citation>
    <scope>NUCLEOTIDE SEQUENCE [LARGE SCALE GENOMIC DNA]</scope>
    <source>
        <strain evidence="2">21-0</strain>
    </source>
</reference>
<feature type="compositionally biased region" description="Polar residues" evidence="1">
    <location>
        <begin position="136"/>
        <end position="148"/>
    </location>
</feature>
<sequence>MAPAVLSAMPNRPYRVSSRAALTSPSLPLTPANASPSNWAPSLHPRSMASQASMDISRGEQPPRTPKLSTQLSHPQTEQSNAGPQLPQLLPSKPAAAPNRGVYNKLKSVRSFFRRNTTESEDESDGFDTGRGADPSTISEPGYSSSKLSRPRALQPSPNIGNASHHRATPSPTPTESFVRPRASSSKARPLGMTNDLNKQFNRVTQYVESKPQALPLQRLLSPNPHSPSQSVFSLDIQSPTSPCASHDDSTPTRKQYRPSRPQKSFDLARATLHPDADQVTPKPSFSAPRVPNPFQNYSKQAAIRSHKAQSTEDSPDKTLEDHHTRSTVRRRSRSPSSTHPAQQDGDTYSGDDASGEIGRSEYSRSVDDLTTESFEINVAQELKPAAACKLILTEPGNSSLAISRGASSAGSSVRSSSISGFTNSGSTREEYTSPCSSLPSPNFHDGEDYVNIRQIKQVMQGLQSLLEKLDPQDLSDPSNRVSADGSSCPHSRINHSEFLRMIKYELER</sequence>
<feature type="compositionally biased region" description="Polar residues" evidence="1">
    <location>
        <begin position="227"/>
        <end position="244"/>
    </location>
</feature>
<evidence type="ECO:0000256" key="1">
    <source>
        <dbReference type="SAM" id="MobiDB-lite"/>
    </source>
</evidence>
<feature type="compositionally biased region" description="Polar residues" evidence="1">
    <location>
        <begin position="476"/>
        <end position="490"/>
    </location>
</feature>
<name>A0A5B0QK02_PUCGR</name>
<comment type="caution">
    <text evidence="2">The sequence shown here is derived from an EMBL/GenBank/DDBJ whole genome shotgun (WGS) entry which is preliminary data.</text>
</comment>
<dbReference type="Proteomes" id="UP000324748">
    <property type="component" value="Unassembled WGS sequence"/>
</dbReference>
<accession>A0A5B0QK02</accession>
<feature type="compositionally biased region" description="Basic and acidic residues" evidence="1">
    <location>
        <begin position="315"/>
        <end position="325"/>
    </location>
</feature>
<gene>
    <name evidence="2" type="ORF">PGT21_033078</name>
</gene>
<feature type="region of interest" description="Disordered" evidence="1">
    <location>
        <begin position="400"/>
        <end position="443"/>
    </location>
</feature>
<protein>
    <submittedName>
        <fullName evidence="2">Uncharacterized protein</fullName>
    </submittedName>
</protein>
<feature type="region of interest" description="Disordered" evidence="1">
    <location>
        <begin position="471"/>
        <end position="490"/>
    </location>
</feature>
<dbReference type="OrthoDB" id="2500426at2759"/>
<keyword evidence="3" id="KW-1185">Reference proteome</keyword>
<feature type="region of interest" description="Disordered" evidence="1">
    <location>
        <begin position="114"/>
        <end position="196"/>
    </location>
</feature>
<feature type="compositionally biased region" description="Low complexity" evidence="1">
    <location>
        <begin position="400"/>
        <end position="427"/>
    </location>
</feature>
<feature type="compositionally biased region" description="Polar residues" evidence="1">
    <location>
        <begin position="67"/>
        <end position="83"/>
    </location>
</feature>
<feature type="region of interest" description="Disordered" evidence="1">
    <location>
        <begin position="218"/>
        <end position="367"/>
    </location>
</feature>
<feature type="compositionally biased region" description="Polar residues" evidence="1">
    <location>
        <begin position="20"/>
        <end position="40"/>
    </location>
</feature>
<feature type="region of interest" description="Disordered" evidence="1">
    <location>
        <begin position="1"/>
        <end position="102"/>
    </location>
</feature>
<evidence type="ECO:0000313" key="3">
    <source>
        <dbReference type="Proteomes" id="UP000324748"/>
    </source>
</evidence>
<proteinExistence type="predicted"/>
<dbReference type="EMBL" id="VSWC01000015">
    <property type="protein sequence ID" value="KAA1113526.1"/>
    <property type="molecule type" value="Genomic_DNA"/>
</dbReference>